<keyword evidence="1" id="KW-0833">Ubl conjugation pathway</keyword>
<dbReference type="Ensembl" id="ENSLCNT00005022719.1">
    <property type="protein sequence ID" value="ENSLCNP00005020288.1"/>
    <property type="gene ID" value="ENSLCNG00005013258.1"/>
</dbReference>
<evidence type="ECO:0000313" key="4">
    <source>
        <dbReference type="Proteomes" id="UP000472241"/>
    </source>
</evidence>
<keyword evidence="4" id="KW-1185">Reference proteome</keyword>
<evidence type="ECO:0000256" key="1">
    <source>
        <dbReference type="ARBA" id="ARBA00022786"/>
    </source>
</evidence>
<name>A0A667HKH0_LYNCA</name>
<dbReference type="Proteomes" id="UP000472241">
    <property type="component" value="Unplaced"/>
</dbReference>
<proteinExistence type="predicted"/>
<reference evidence="3" key="1">
    <citation type="submission" date="2025-08" db="UniProtKB">
        <authorList>
            <consortium name="Ensembl"/>
        </authorList>
    </citation>
    <scope>IDENTIFICATION</scope>
</reference>
<dbReference type="InterPro" id="IPR057207">
    <property type="entry name" value="FBXL15_LRR"/>
</dbReference>
<dbReference type="Pfam" id="PF25372">
    <property type="entry name" value="DUF7885"/>
    <property type="match status" value="1"/>
</dbReference>
<dbReference type="PANTHER" id="PTHR13382:SF62">
    <property type="entry name" value="F-BOX_LRR-REPEAT PROTEIN 20"/>
    <property type="match status" value="1"/>
</dbReference>
<dbReference type="Pfam" id="PF13516">
    <property type="entry name" value="LRR_6"/>
    <property type="match status" value="1"/>
</dbReference>
<dbReference type="PANTHER" id="PTHR13382">
    <property type="entry name" value="MITOCHONDRIAL ATP SYNTHASE COUPLING FACTOR B"/>
    <property type="match status" value="1"/>
</dbReference>
<evidence type="ECO:0000313" key="3">
    <source>
        <dbReference type="Ensembl" id="ENSLCNP00005020288.1"/>
    </source>
</evidence>
<organism evidence="3 4">
    <name type="scientific">Lynx canadensis</name>
    <name type="common">Canada lynx</name>
    <name type="synonym">Felis canadensis</name>
    <dbReference type="NCBI Taxonomy" id="61383"/>
    <lineage>
        <taxon>Eukaryota</taxon>
        <taxon>Metazoa</taxon>
        <taxon>Chordata</taxon>
        <taxon>Craniata</taxon>
        <taxon>Vertebrata</taxon>
        <taxon>Euteleostomi</taxon>
        <taxon>Mammalia</taxon>
        <taxon>Eutheria</taxon>
        <taxon>Laurasiatheria</taxon>
        <taxon>Carnivora</taxon>
        <taxon>Feliformia</taxon>
        <taxon>Felidae</taxon>
        <taxon>Felinae</taxon>
        <taxon>Lynx</taxon>
    </lineage>
</organism>
<dbReference type="AlphaFoldDB" id="A0A667HKH0"/>
<dbReference type="InterPro" id="IPR050648">
    <property type="entry name" value="F-box_LRR-repeat"/>
</dbReference>
<dbReference type="InterPro" id="IPR001611">
    <property type="entry name" value="Leu-rich_rpt"/>
</dbReference>
<dbReference type="Gene3D" id="3.80.10.10">
    <property type="entry name" value="Ribonuclease Inhibitor"/>
    <property type="match status" value="2"/>
</dbReference>
<reference evidence="3" key="2">
    <citation type="submission" date="2025-09" db="UniProtKB">
        <authorList>
            <consortium name="Ensembl"/>
        </authorList>
    </citation>
    <scope>IDENTIFICATION</scope>
</reference>
<feature type="domain" description="F-box/LRR-repeat protein 15-like leucin rich repeat" evidence="2">
    <location>
        <begin position="66"/>
        <end position="223"/>
    </location>
</feature>
<evidence type="ECO:0000259" key="2">
    <source>
        <dbReference type="Pfam" id="PF25372"/>
    </source>
</evidence>
<dbReference type="SMART" id="SM00367">
    <property type="entry name" value="LRR_CC"/>
    <property type="match status" value="5"/>
</dbReference>
<protein>
    <recommendedName>
        <fullName evidence="2">F-box/LRR-repeat protein 15-like leucin rich repeat domain-containing protein</fullName>
    </recommendedName>
</protein>
<accession>A0A667HKH0</accession>
<dbReference type="InterPro" id="IPR032675">
    <property type="entry name" value="LRR_dom_sf"/>
</dbReference>
<dbReference type="GO" id="GO:0005737">
    <property type="term" value="C:cytoplasm"/>
    <property type="evidence" value="ECO:0007669"/>
    <property type="project" value="TreeGrafter"/>
</dbReference>
<dbReference type="SUPFAM" id="SSF52047">
    <property type="entry name" value="RNI-like"/>
    <property type="match status" value="1"/>
</dbReference>
<sequence>MSWSGATDVGVMALIQGASSLQELSINGCQITDKAIRALVKKHGNSLHKIEVFGCLALTAKSVGSLAVQCPHLRTLNIGRVPKVSEACLVRSLENLREVTALNVAGLKMMRDQIVHCIVTQCPKLDSLVLSSCSQVTDVSLVEISTYLRTLRYLDVSGCRQITNAGIHALARSCHQLKYLDLSSTGISKRGVCSLANYCHISLECVKLSFCKNVTLDVVKKLCKNCRRLKILHLYGCTITSDLCKIKEAYKRVKVFHDIYALTC</sequence>
<dbReference type="InterPro" id="IPR006553">
    <property type="entry name" value="Leu-rich_rpt_Cys-con_subtyp"/>
</dbReference>